<dbReference type="EMBL" id="CP139558">
    <property type="protein sequence ID" value="WPU93812.1"/>
    <property type="molecule type" value="Genomic_DNA"/>
</dbReference>
<evidence type="ECO:0000313" key="2">
    <source>
        <dbReference type="Proteomes" id="UP001324380"/>
    </source>
</evidence>
<dbReference type="RefSeq" id="WP_321562942.1">
    <property type="nucleotide sequence ID" value="NZ_CP139558.1"/>
</dbReference>
<accession>A0ABZ0TKY4</accession>
<reference evidence="1 2" key="1">
    <citation type="submission" date="2023-11" db="EMBL/GenBank/DDBJ databases">
        <title>Analysis of the Genomes of Mucilaginibacter gossypii cycad 4 and M. sabulilitoris SNA2: microbes with the potential for plant growth promotion.</title>
        <authorList>
            <person name="Hirsch A.M."/>
            <person name="Humm E."/>
            <person name="Rubbi M."/>
            <person name="Del Vecchio G."/>
            <person name="Ha S.M."/>
            <person name="Pellegrini M."/>
            <person name="Gunsalus R.P."/>
        </authorList>
    </citation>
    <scope>NUCLEOTIDE SEQUENCE [LARGE SCALE GENOMIC DNA]</scope>
    <source>
        <strain evidence="1 2">SNA2</strain>
    </source>
</reference>
<name>A0ABZ0TKY4_9SPHI</name>
<proteinExistence type="predicted"/>
<gene>
    <name evidence="1" type="ORF">SNE25_31320</name>
</gene>
<dbReference type="Proteomes" id="UP001324380">
    <property type="component" value="Chromosome"/>
</dbReference>
<keyword evidence="2" id="KW-1185">Reference proteome</keyword>
<protein>
    <submittedName>
        <fullName evidence="1">Uncharacterized protein</fullName>
    </submittedName>
</protein>
<organism evidence="1 2">
    <name type="scientific">Mucilaginibacter sabulilitoris</name>
    <dbReference type="NCBI Taxonomy" id="1173583"/>
    <lineage>
        <taxon>Bacteria</taxon>
        <taxon>Pseudomonadati</taxon>
        <taxon>Bacteroidota</taxon>
        <taxon>Sphingobacteriia</taxon>
        <taxon>Sphingobacteriales</taxon>
        <taxon>Sphingobacteriaceae</taxon>
        <taxon>Mucilaginibacter</taxon>
    </lineage>
</organism>
<sequence>MKVMVKQDRLALSRPLLKTKGFSTLHLQIFEYILIGKTNREINRILGYTERSHAVVDHSRKVMYKLLAMEDLHKADFTERVVYPRKFQFWWKKILNKHKAELLLTAIAPKFYE</sequence>
<evidence type="ECO:0000313" key="1">
    <source>
        <dbReference type="EMBL" id="WPU93812.1"/>
    </source>
</evidence>